<gene>
    <name evidence="1" type="ORF">KME07_01760</name>
</gene>
<protein>
    <submittedName>
        <fullName evidence="1">Uncharacterized protein</fullName>
    </submittedName>
</protein>
<evidence type="ECO:0000313" key="1">
    <source>
        <dbReference type="EMBL" id="MBW4464151.1"/>
    </source>
</evidence>
<reference evidence="1" key="2">
    <citation type="journal article" date="2022" name="Microbiol. Resour. Announc.">
        <title>Metagenome Sequencing to Explore Phylogenomics of Terrestrial Cyanobacteria.</title>
        <authorList>
            <person name="Ward R.D."/>
            <person name="Stajich J.E."/>
            <person name="Johansen J.R."/>
            <person name="Huntemann M."/>
            <person name="Clum A."/>
            <person name="Foster B."/>
            <person name="Foster B."/>
            <person name="Roux S."/>
            <person name="Palaniappan K."/>
            <person name="Varghese N."/>
            <person name="Mukherjee S."/>
            <person name="Reddy T.B.K."/>
            <person name="Daum C."/>
            <person name="Copeland A."/>
            <person name="Chen I.A."/>
            <person name="Ivanova N.N."/>
            <person name="Kyrpides N.C."/>
            <person name="Shapiro N."/>
            <person name="Eloe-Fadrosh E.A."/>
            <person name="Pietrasiak N."/>
        </authorList>
    </citation>
    <scope>NUCLEOTIDE SEQUENCE</scope>
    <source>
        <strain evidence="1">GSE-TBD4-15B</strain>
    </source>
</reference>
<sequence length="184" mass="21073">MPKFADIRAWEQAELLMQPVFIRVLDNIRKQLEQTTWQSSYQEIPVWLEAVPEETQTQVMELQQRLASASAAEAEAIEEELARLPSPQMSYLLCLKKGDRQITVDIWQLCYQVCFRNYSPVLNAMDQDMIVTVDVSLIDDLGEIDWLRLDEKAKYLIEQIFSSLSPAQPTAEAPADHTEPADGE</sequence>
<dbReference type="EMBL" id="JAHHHV010000006">
    <property type="protein sequence ID" value="MBW4464151.1"/>
    <property type="molecule type" value="Genomic_DNA"/>
</dbReference>
<reference evidence="1" key="1">
    <citation type="submission" date="2021-05" db="EMBL/GenBank/DDBJ databases">
        <authorList>
            <person name="Pietrasiak N."/>
            <person name="Ward R."/>
            <person name="Stajich J.E."/>
            <person name="Kurbessoian T."/>
        </authorList>
    </citation>
    <scope>NUCLEOTIDE SEQUENCE</scope>
    <source>
        <strain evidence="1">GSE-TBD4-15B</strain>
    </source>
</reference>
<proteinExistence type="predicted"/>
<dbReference type="AlphaFoldDB" id="A0A951P6N9"/>
<comment type="caution">
    <text evidence="1">The sequence shown here is derived from an EMBL/GenBank/DDBJ whole genome shotgun (WGS) entry which is preliminary data.</text>
</comment>
<organism evidence="1 2">
    <name type="scientific">Pegethrix bostrychoides GSE-TBD4-15B</name>
    <dbReference type="NCBI Taxonomy" id="2839662"/>
    <lineage>
        <taxon>Bacteria</taxon>
        <taxon>Bacillati</taxon>
        <taxon>Cyanobacteriota</taxon>
        <taxon>Cyanophyceae</taxon>
        <taxon>Oculatellales</taxon>
        <taxon>Oculatellaceae</taxon>
        <taxon>Pegethrix</taxon>
    </lineage>
</organism>
<dbReference type="Proteomes" id="UP000707356">
    <property type="component" value="Unassembled WGS sequence"/>
</dbReference>
<evidence type="ECO:0000313" key="2">
    <source>
        <dbReference type="Proteomes" id="UP000707356"/>
    </source>
</evidence>
<accession>A0A951P6N9</accession>
<name>A0A951P6N9_9CYAN</name>